<organism evidence="4 5">
    <name type="scientific">Jiangella aurantiaca</name>
    <dbReference type="NCBI Taxonomy" id="2530373"/>
    <lineage>
        <taxon>Bacteria</taxon>
        <taxon>Bacillati</taxon>
        <taxon>Actinomycetota</taxon>
        <taxon>Actinomycetes</taxon>
        <taxon>Jiangellales</taxon>
        <taxon>Jiangellaceae</taxon>
        <taxon>Jiangella</taxon>
    </lineage>
</organism>
<dbReference type="InterPro" id="IPR050955">
    <property type="entry name" value="Plant_Biomass_Hydrol_Est"/>
</dbReference>
<dbReference type="InterPro" id="IPR029058">
    <property type="entry name" value="AB_hydrolase_fold"/>
</dbReference>
<dbReference type="AlphaFoldDB" id="A0A4R5ALR8"/>
<dbReference type="SUPFAM" id="SSF53474">
    <property type="entry name" value="alpha/beta-Hydrolases"/>
    <property type="match status" value="1"/>
</dbReference>
<comment type="caution">
    <text evidence="4">The sequence shown here is derived from an EMBL/GenBank/DDBJ whole genome shotgun (WGS) entry which is preliminary data.</text>
</comment>
<evidence type="ECO:0000313" key="4">
    <source>
        <dbReference type="EMBL" id="TDD72580.1"/>
    </source>
</evidence>
<feature type="chain" id="PRO_5039082842" evidence="3">
    <location>
        <begin position="29"/>
        <end position="642"/>
    </location>
</feature>
<evidence type="ECO:0000313" key="5">
    <source>
        <dbReference type="Proteomes" id="UP000295217"/>
    </source>
</evidence>
<dbReference type="RefSeq" id="WP_132101296.1">
    <property type="nucleotide sequence ID" value="NZ_SMLB01000002.1"/>
</dbReference>
<dbReference type="OrthoDB" id="9764953at2"/>
<dbReference type="PANTHER" id="PTHR43037:SF5">
    <property type="entry name" value="FERULOYL ESTERASE"/>
    <property type="match status" value="1"/>
</dbReference>
<keyword evidence="1 3" id="KW-0732">Signal</keyword>
<dbReference type="Proteomes" id="UP000295217">
    <property type="component" value="Unassembled WGS sequence"/>
</dbReference>
<accession>A0A4R5ALR8</accession>
<keyword evidence="2" id="KW-0378">Hydrolase</keyword>
<dbReference type="PANTHER" id="PTHR43037">
    <property type="entry name" value="UNNAMED PRODUCT-RELATED"/>
    <property type="match status" value="1"/>
</dbReference>
<dbReference type="EMBL" id="SMLB01000002">
    <property type="protein sequence ID" value="TDD72580.1"/>
    <property type="molecule type" value="Genomic_DNA"/>
</dbReference>
<keyword evidence="5" id="KW-1185">Reference proteome</keyword>
<sequence length="642" mass="69048">MNERSLRRRTTLLAASVVAFALVSTAVAAQASAATSELEPVAVPGVGTDVWLFDERAAYDFTKREPTIAPRYLVYPDKAVDAAEAADLIDELGLATHLTEYATRAWVINPANGVSYDAEADLASYFALLSELPRQATWQHTNMKVIGIGEGATFVNNVISQNSWSIAGIFTYGGTMSSTVTPHAPIPAYVHGDATAAQRYVSANQAVPVSTQDGVTVYENPDDPLVRVVASADGGQGLAEAFSAAWDHLLSHSYRIYLDANNPGRVDPFVTREGFTLFSYRLDDLGVRQTPVTDPLGSSGEYMWQEYIPDSAAEAPAGSLPLIVLLHGNTDMPQHIAERGGWIEQVAEVGAIMVSAENQGTRFGFRNFDADSTERLVEHLAVKYPQIDTGRVYAYGFSLGASQAQSWPLAKRDLFAAVAGLGAPFGGGDAQIAQAAAVAAPKHEVPFYMLQGVNDTIGQVPVSASSRSVYTAVRAYGALNGVDVPQAPDLSVNPFYGIALDGQRWDTIGAKDAHVGTLSNDRGVVIRLAAVDNLAHVNYPLSAPDIWDFFDDYRRDTATGELLFVPNFDRVRWHYDRAVRAGLLTGEPAIEIQEAIDRAERFVDGPQHTAGLVQLQNAARAADRAGADALAHALTELRRSLA</sequence>
<reference evidence="4 5" key="1">
    <citation type="submission" date="2019-02" db="EMBL/GenBank/DDBJ databases">
        <title>Draft genome sequences of novel Actinobacteria.</title>
        <authorList>
            <person name="Sahin N."/>
            <person name="Ay H."/>
            <person name="Saygin H."/>
        </authorList>
    </citation>
    <scope>NUCLEOTIDE SEQUENCE [LARGE SCALE GENOMIC DNA]</scope>
    <source>
        <strain evidence="4 5">8K307</strain>
    </source>
</reference>
<name>A0A4R5ALR8_9ACTN</name>
<evidence type="ECO:0000256" key="1">
    <source>
        <dbReference type="ARBA" id="ARBA00022729"/>
    </source>
</evidence>
<gene>
    <name evidence="4" type="ORF">E1262_01585</name>
</gene>
<feature type="signal peptide" evidence="3">
    <location>
        <begin position="1"/>
        <end position="28"/>
    </location>
</feature>
<evidence type="ECO:0000256" key="3">
    <source>
        <dbReference type="SAM" id="SignalP"/>
    </source>
</evidence>
<protein>
    <submittedName>
        <fullName evidence="4">Uncharacterized protein</fullName>
    </submittedName>
</protein>
<dbReference type="Gene3D" id="3.40.50.1820">
    <property type="entry name" value="alpha/beta hydrolase"/>
    <property type="match status" value="1"/>
</dbReference>
<proteinExistence type="predicted"/>
<dbReference type="GO" id="GO:0016787">
    <property type="term" value="F:hydrolase activity"/>
    <property type="evidence" value="ECO:0007669"/>
    <property type="project" value="UniProtKB-KW"/>
</dbReference>
<evidence type="ECO:0000256" key="2">
    <source>
        <dbReference type="ARBA" id="ARBA00022801"/>
    </source>
</evidence>